<evidence type="ECO:0000313" key="1">
    <source>
        <dbReference type="EMBL" id="TMI74708.1"/>
    </source>
</evidence>
<dbReference type="InterPro" id="IPR042557">
    <property type="entry name" value="SCO4226"/>
</dbReference>
<organism evidence="1 2">
    <name type="scientific">Candidatus Segetimicrobium genomatis</name>
    <dbReference type="NCBI Taxonomy" id="2569760"/>
    <lineage>
        <taxon>Bacteria</taxon>
        <taxon>Bacillati</taxon>
        <taxon>Candidatus Sysuimicrobiota</taxon>
        <taxon>Candidatus Sysuimicrobiia</taxon>
        <taxon>Candidatus Sysuimicrobiales</taxon>
        <taxon>Candidatus Segetimicrobiaceae</taxon>
        <taxon>Candidatus Segetimicrobium</taxon>
    </lineage>
</organism>
<dbReference type="AlphaFoldDB" id="A0A537ITQ3"/>
<protein>
    <submittedName>
        <fullName evidence="1">DUF4242 domain-containing protein</fullName>
    </submittedName>
</protein>
<dbReference type="InterPro" id="IPR025336">
    <property type="entry name" value="SCO4226-like"/>
</dbReference>
<comment type="caution">
    <text evidence="1">The sequence shown here is derived from an EMBL/GenBank/DDBJ whole genome shotgun (WGS) entry which is preliminary data.</text>
</comment>
<accession>A0A537ITQ3</accession>
<dbReference type="Gene3D" id="3.30.70.3090">
    <property type="entry name" value="ORF SCO4226, nickel-binding ferredoxin-like monomer"/>
    <property type="match status" value="1"/>
</dbReference>
<dbReference type="EMBL" id="VBAP01000052">
    <property type="protein sequence ID" value="TMI74708.1"/>
    <property type="molecule type" value="Genomic_DNA"/>
</dbReference>
<evidence type="ECO:0000313" key="2">
    <source>
        <dbReference type="Proteomes" id="UP000318834"/>
    </source>
</evidence>
<proteinExistence type="predicted"/>
<sequence length="83" mass="9299">MPLFLDVHHHVPGAKAKDVADAHMKDLKVGGKYGVKYLRYWLDESKGKIFCLVEAPNKEAAEKVHREAHGLVADEIFEVKEGS</sequence>
<dbReference type="Proteomes" id="UP000318834">
    <property type="component" value="Unassembled WGS sequence"/>
</dbReference>
<name>A0A537ITQ3_9BACT</name>
<gene>
    <name evidence="1" type="ORF">E6H05_07550</name>
</gene>
<dbReference type="Pfam" id="PF14026">
    <property type="entry name" value="SCO4226-like"/>
    <property type="match status" value="1"/>
</dbReference>
<reference evidence="1 2" key="1">
    <citation type="journal article" date="2019" name="Nat. Microbiol.">
        <title>Mediterranean grassland soil C-N compound turnover is dependent on rainfall and depth, and is mediated by genomically divergent microorganisms.</title>
        <authorList>
            <person name="Diamond S."/>
            <person name="Andeer P.F."/>
            <person name="Li Z."/>
            <person name="Crits-Christoph A."/>
            <person name="Burstein D."/>
            <person name="Anantharaman K."/>
            <person name="Lane K.R."/>
            <person name="Thomas B.C."/>
            <person name="Pan C."/>
            <person name="Northen T.R."/>
            <person name="Banfield J.F."/>
        </authorList>
    </citation>
    <scope>NUCLEOTIDE SEQUENCE [LARGE SCALE GENOMIC DNA]</scope>
    <source>
        <strain evidence="1">NP_8</strain>
    </source>
</reference>